<evidence type="ECO:0000256" key="2">
    <source>
        <dbReference type="ARBA" id="ARBA00007317"/>
    </source>
</evidence>
<proteinExistence type="inferred from homology"/>
<feature type="compositionally biased region" description="Pro residues" evidence="7">
    <location>
        <begin position="294"/>
        <end position="306"/>
    </location>
</feature>
<dbReference type="InterPro" id="IPR011053">
    <property type="entry name" value="Single_hybrid_motif"/>
</dbReference>
<sequence>MAYQFKLPELGEGIVEGEIAKWDVKVGDKINEDDTLVEIQNDKSVEEIPSPVTGTVTNIVAAEGDTVEVGDVIVEIDAPGVAGNDAPSAAPAEKAAPAAAPTAGGAKVYQFKLPELGEGIVEGEIAKWDVKVGDKINEDDTLVEIQNDKSVEEIPSPVTGTITNIVAAEGDTVEVGDVIVEIDAPGHNDAAPAGATEAAPAPAAEAPVQNAASGSAAIVPTATTNNVVAISDPNREILAMPSVRQYAREHDVDISQVPATGSHGRITKQDVDNFIAGGTAAPAAAPVASAPAAPTAPAPAPAPAAAPQPFKSTEADREVREKMSPMRKAIAKSVTKSKYTAPHFTIFDDVEVSKLMAHRKKFKNVAADRGIHLTFLAYVVKALVITIKHNPNLNASIDDATQEIVHKNYFNIGIATDTPNGLYMPNIKDADTKSIFEIAKEISDNAQAAKDNKLKPEQMSNGTISISNIGSLGGGWFTPVVNHPEVAILGFGKIAKEPYVTDDGQIAVGAMMKLSLSVDHRLIDGAYAQGAMNELKQLLADPELLLMEG</sequence>
<evidence type="ECO:0000256" key="5">
    <source>
        <dbReference type="ARBA" id="ARBA00023315"/>
    </source>
</evidence>
<accession>A0ABW4J5H4</accession>
<dbReference type="PANTHER" id="PTHR43178:SF5">
    <property type="entry name" value="LIPOAMIDE ACYLTRANSFERASE COMPONENT OF BRANCHED-CHAIN ALPHA-KETO ACID DEHYDROGENASE COMPLEX, MITOCHONDRIAL"/>
    <property type="match status" value="1"/>
</dbReference>
<dbReference type="InterPro" id="IPR004167">
    <property type="entry name" value="PSBD"/>
</dbReference>
<evidence type="ECO:0000259" key="8">
    <source>
        <dbReference type="PROSITE" id="PS50968"/>
    </source>
</evidence>
<reference evidence="11" key="1">
    <citation type="journal article" date="2019" name="Int. J. Syst. Evol. Microbiol.">
        <title>The Global Catalogue of Microorganisms (GCM) 10K type strain sequencing project: providing services to taxonomists for standard genome sequencing and annotation.</title>
        <authorList>
            <consortium name="The Broad Institute Genomics Platform"/>
            <consortium name="The Broad Institute Genome Sequencing Center for Infectious Disease"/>
            <person name="Wu L."/>
            <person name="Ma J."/>
        </authorList>
    </citation>
    <scope>NUCLEOTIDE SEQUENCE [LARGE SCALE GENOMIC DNA]</scope>
    <source>
        <strain evidence="11">CCM 8896</strain>
    </source>
</reference>
<dbReference type="EMBL" id="JBHTOP010000005">
    <property type="protein sequence ID" value="MFD1671173.1"/>
    <property type="molecule type" value="Genomic_DNA"/>
</dbReference>
<comment type="similarity">
    <text evidence="2 6">Belongs to the 2-oxoacid dehydrogenase family.</text>
</comment>
<organism evidence="10 11">
    <name type="scientific">Agrilactobacillus yilanensis</name>
    <dbReference type="NCBI Taxonomy" id="2485997"/>
    <lineage>
        <taxon>Bacteria</taxon>
        <taxon>Bacillati</taxon>
        <taxon>Bacillota</taxon>
        <taxon>Bacilli</taxon>
        <taxon>Lactobacillales</taxon>
        <taxon>Lactobacillaceae</taxon>
        <taxon>Agrilactobacillus</taxon>
    </lineage>
</organism>
<evidence type="ECO:0000256" key="6">
    <source>
        <dbReference type="RuleBase" id="RU003423"/>
    </source>
</evidence>
<evidence type="ECO:0000313" key="10">
    <source>
        <dbReference type="EMBL" id="MFD1671173.1"/>
    </source>
</evidence>
<feature type="domain" description="Lipoyl-binding" evidence="8">
    <location>
        <begin position="108"/>
        <end position="183"/>
    </location>
</feature>
<dbReference type="EC" id="2.3.1.-" evidence="6"/>
<dbReference type="PROSITE" id="PS00189">
    <property type="entry name" value="LIPOYL"/>
    <property type="match status" value="2"/>
</dbReference>
<dbReference type="Proteomes" id="UP001597267">
    <property type="component" value="Unassembled WGS sequence"/>
</dbReference>
<dbReference type="Pfam" id="PF00198">
    <property type="entry name" value="2-oxoacid_dh"/>
    <property type="match status" value="1"/>
</dbReference>
<dbReference type="InterPro" id="IPR036625">
    <property type="entry name" value="E3-bd_dom_sf"/>
</dbReference>
<dbReference type="InterPro" id="IPR000089">
    <property type="entry name" value="Biotin_lipoyl"/>
</dbReference>
<dbReference type="SUPFAM" id="SSF47005">
    <property type="entry name" value="Peripheral subunit-binding domain of 2-oxo acid dehydrogenase complex"/>
    <property type="match status" value="1"/>
</dbReference>
<dbReference type="InterPro" id="IPR023213">
    <property type="entry name" value="CAT-like_dom_sf"/>
</dbReference>
<dbReference type="SUPFAM" id="SSF52777">
    <property type="entry name" value="CoA-dependent acyltransferases"/>
    <property type="match status" value="1"/>
</dbReference>
<feature type="domain" description="Lipoyl-binding" evidence="8">
    <location>
        <begin position="2"/>
        <end position="77"/>
    </location>
</feature>
<dbReference type="Pfam" id="PF02817">
    <property type="entry name" value="E3_binding"/>
    <property type="match status" value="1"/>
</dbReference>
<dbReference type="Pfam" id="PF00364">
    <property type="entry name" value="Biotin_lipoyl"/>
    <property type="match status" value="2"/>
</dbReference>
<evidence type="ECO:0000256" key="1">
    <source>
        <dbReference type="ARBA" id="ARBA00001938"/>
    </source>
</evidence>
<comment type="cofactor">
    <cofactor evidence="1 6">
        <name>(R)-lipoate</name>
        <dbReference type="ChEBI" id="CHEBI:83088"/>
    </cofactor>
</comment>
<dbReference type="Gene3D" id="4.10.320.10">
    <property type="entry name" value="E3-binding domain"/>
    <property type="match status" value="1"/>
</dbReference>
<dbReference type="PROSITE" id="PS50968">
    <property type="entry name" value="BIOTINYL_LIPOYL"/>
    <property type="match status" value="2"/>
</dbReference>
<feature type="domain" description="Peripheral subunit-binding (PSBD)" evidence="9">
    <location>
        <begin position="238"/>
        <end position="275"/>
    </location>
</feature>
<dbReference type="PANTHER" id="PTHR43178">
    <property type="entry name" value="DIHYDROLIPOAMIDE ACETYLTRANSFERASE COMPONENT OF PYRUVATE DEHYDROGENASE COMPLEX"/>
    <property type="match status" value="1"/>
</dbReference>
<evidence type="ECO:0000256" key="3">
    <source>
        <dbReference type="ARBA" id="ARBA00022679"/>
    </source>
</evidence>
<name>A0ABW4J5H4_9LACO</name>
<keyword evidence="4 6" id="KW-0450">Lipoyl</keyword>
<comment type="caution">
    <text evidence="10">The sequence shown here is derived from an EMBL/GenBank/DDBJ whole genome shotgun (WGS) entry which is preliminary data.</text>
</comment>
<dbReference type="CDD" id="cd06849">
    <property type="entry name" value="lipoyl_domain"/>
    <property type="match status" value="2"/>
</dbReference>
<dbReference type="InterPro" id="IPR050743">
    <property type="entry name" value="2-oxoacid_DH_E2_comp"/>
</dbReference>
<dbReference type="RefSeq" id="WP_125714164.1">
    <property type="nucleotide sequence ID" value="NZ_JBHTOP010000005.1"/>
</dbReference>
<dbReference type="Gene3D" id="3.30.559.10">
    <property type="entry name" value="Chloramphenicol acetyltransferase-like domain"/>
    <property type="match status" value="1"/>
</dbReference>
<evidence type="ECO:0000256" key="7">
    <source>
        <dbReference type="SAM" id="MobiDB-lite"/>
    </source>
</evidence>
<dbReference type="InterPro" id="IPR003016">
    <property type="entry name" value="2-oxoA_DH_lipoyl-BS"/>
</dbReference>
<evidence type="ECO:0000259" key="9">
    <source>
        <dbReference type="PROSITE" id="PS51826"/>
    </source>
</evidence>
<keyword evidence="11" id="KW-1185">Reference proteome</keyword>
<keyword evidence="3 6" id="KW-0808">Transferase</keyword>
<dbReference type="PROSITE" id="PS51826">
    <property type="entry name" value="PSBD"/>
    <property type="match status" value="1"/>
</dbReference>
<evidence type="ECO:0000313" key="11">
    <source>
        <dbReference type="Proteomes" id="UP001597267"/>
    </source>
</evidence>
<dbReference type="Gene3D" id="2.40.50.100">
    <property type="match status" value="2"/>
</dbReference>
<evidence type="ECO:0000256" key="4">
    <source>
        <dbReference type="ARBA" id="ARBA00022823"/>
    </source>
</evidence>
<protein>
    <recommendedName>
        <fullName evidence="6">Dihydrolipoamide acetyltransferase component of pyruvate dehydrogenase complex</fullName>
        <ecNumber evidence="6">2.3.1.-</ecNumber>
    </recommendedName>
</protein>
<dbReference type="SUPFAM" id="SSF51230">
    <property type="entry name" value="Single hybrid motif"/>
    <property type="match status" value="2"/>
</dbReference>
<dbReference type="InterPro" id="IPR001078">
    <property type="entry name" value="2-oxoacid_DH_actylTfrase"/>
</dbReference>
<gene>
    <name evidence="10" type="ORF">ACFQ5M_03570</name>
</gene>
<feature type="region of interest" description="Disordered" evidence="7">
    <location>
        <begin position="290"/>
        <end position="322"/>
    </location>
</feature>
<feature type="compositionally biased region" description="Basic and acidic residues" evidence="7">
    <location>
        <begin position="313"/>
        <end position="322"/>
    </location>
</feature>
<keyword evidence="5 6" id="KW-0012">Acyltransferase</keyword>